<organism evidence="1 2">
    <name type="scientific">Paenibacillus polymyxa</name>
    <name type="common">Bacillus polymyxa</name>
    <dbReference type="NCBI Taxonomy" id="1406"/>
    <lineage>
        <taxon>Bacteria</taxon>
        <taxon>Bacillati</taxon>
        <taxon>Bacillota</taxon>
        <taxon>Bacilli</taxon>
        <taxon>Bacillales</taxon>
        <taxon>Paenibacillaceae</taxon>
        <taxon>Paenibacillus</taxon>
    </lineage>
</organism>
<dbReference type="EMBL" id="UGSC01000001">
    <property type="protein sequence ID" value="SUA63085.1"/>
    <property type="molecule type" value="Genomic_DNA"/>
</dbReference>
<accession>A0A0F0FZ07</accession>
<proteinExistence type="predicted"/>
<dbReference type="Proteomes" id="UP000254400">
    <property type="component" value="Unassembled WGS sequence"/>
</dbReference>
<dbReference type="GeneID" id="93349376"/>
<gene>
    <name evidence="1" type="ORF">NCTC10343_00553</name>
</gene>
<reference evidence="1 2" key="1">
    <citation type="submission" date="2018-06" db="EMBL/GenBank/DDBJ databases">
        <authorList>
            <consortium name="Pathogen Informatics"/>
            <person name="Doyle S."/>
        </authorList>
    </citation>
    <scope>NUCLEOTIDE SEQUENCE [LARGE SCALE GENOMIC DNA]</scope>
    <source>
        <strain evidence="1 2">NCTC10343</strain>
    </source>
</reference>
<protein>
    <submittedName>
        <fullName evidence="1">Uncharacterized protein</fullName>
    </submittedName>
</protein>
<name>A0A0F0FZ07_PAEPO</name>
<dbReference type="RefSeq" id="WP_016819475.1">
    <property type="nucleotide sequence ID" value="NZ_CP009909.1"/>
</dbReference>
<evidence type="ECO:0000313" key="1">
    <source>
        <dbReference type="EMBL" id="SUA63085.1"/>
    </source>
</evidence>
<evidence type="ECO:0000313" key="2">
    <source>
        <dbReference type="Proteomes" id="UP000254400"/>
    </source>
</evidence>
<dbReference type="AlphaFoldDB" id="A0A0F0FZ07"/>
<sequence length="110" mass="11918">MMDRKEVEQVGTSAIWEAVIYWVILVISALCVIAVSGSRKTASTIILAPVVLFCTIFMMQGSVFTAMKHPTMGANVGLGMAFLTTWVVSGILFAIALVIAFIKYSKKNKA</sequence>